<evidence type="ECO:0000313" key="3">
    <source>
        <dbReference type="EMBL" id="MBC1936247.1"/>
    </source>
</evidence>
<reference evidence="3 4" key="1">
    <citation type="submission" date="2020-03" db="EMBL/GenBank/DDBJ databases">
        <title>Soil Listeria distribution.</title>
        <authorList>
            <person name="Liao J."/>
            <person name="Wiedmann M."/>
        </authorList>
    </citation>
    <scope>NUCLEOTIDE SEQUENCE [LARGE SCALE GENOMIC DNA]</scope>
    <source>
        <strain evidence="3 4">FSL L7-0741</strain>
    </source>
</reference>
<accession>A0A7X1CPR5</accession>
<dbReference type="Pfam" id="PF03703">
    <property type="entry name" value="bPH_2"/>
    <property type="match status" value="3"/>
</dbReference>
<feature type="transmembrane region" description="Helical" evidence="1">
    <location>
        <begin position="188"/>
        <end position="208"/>
    </location>
</feature>
<feature type="transmembrane region" description="Helical" evidence="1">
    <location>
        <begin position="366"/>
        <end position="384"/>
    </location>
</feature>
<feature type="domain" description="YdbS-like PH" evidence="2">
    <location>
        <begin position="68"/>
        <end position="145"/>
    </location>
</feature>
<protein>
    <submittedName>
        <fullName evidence="3">PH domain-containing protein</fullName>
    </submittedName>
</protein>
<comment type="caution">
    <text evidence="3">The sequence shown here is derived from an EMBL/GenBank/DDBJ whole genome shotgun (WGS) entry which is preliminary data.</text>
</comment>
<feature type="transmembrane region" description="Helical" evidence="1">
    <location>
        <begin position="47"/>
        <end position="66"/>
    </location>
</feature>
<feature type="transmembrane region" description="Helical" evidence="1">
    <location>
        <begin position="228"/>
        <end position="257"/>
    </location>
</feature>
<proteinExistence type="predicted"/>
<evidence type="ECO:0000256" key="1">
    <source>
        <dbReference type="SAM" id="Phobius"/>
    </source>
</evidence>
<dbReference type="Proteomes" id="UP000535908">
    <property type="component" value="Unassembled WGS sequence"/>
</dbReference>
<dbReference type="InterPro" id="IPR014529">
    <property type="entry name" value="UCP026631"/>
</dbReference>
<evidence type="ECO:0000313" key="4">
    <source>
        <dbReference type="Proteomes" id="UP000535908"/>
    </source>
</evidence>
<evidence type="ECO:0000259" key="2">
    <source>
        <dbReference type="Pfam" id="PF03703"/>
    </source>
</evidence>
<feature type="domain" description="YdbS-like PH" evidence="2">
    <location>
        <begin position="259"/>
        <end position="340"/>
    </location>
</feature>
<feature type="domain" description="YdbS-like PH" evidence="2">
    <location>
        <begin position="407"/>
        <end position="488"/>
    </location>
</feature>
<dbReference type="InterPro" id="IPR005182">
    <property type="entry name" value="YdbS-like_PH"/>
</dbReference>
<keyword evidence="1" id="KW-0472">Membrane</keyword>
<gene>
    <name evidence="3" type="ORF">HCA69_07690</name>
</gene>
<feature type="transmembrane region" description="Helical" evidence="1">
    <location>
        <begin position="390"/>
        <end position="407"/>
    </location>
</feature>
<name>A0A7X1CPR5_9LIST</name>
<dbReference type="PANTHER" id="PTHR34473">
    <property type="entry name" value="UPF0699 TRANSMEMBRANE PROTEIN YDBS"/>
    <property type="match status" value="1"/>
</dbReference>
<dbReference type="AlphaFoldDB" id="A0A7X1CPR5"/>
<keyword evidence="1" id="KW-0812">Transmembrane</keyword>
<dbReference type="PANTHER" id="PTHR34473:SF2">
    <property type="entry name" value="UPF0699 TRANSMEMBRANE PROTEIN YDBT"/>
    <property type="match status" value="1"/>
</dbReference>
<sequence>MYEDRRLHPIALIKELIVSIRQSIIPIAVVIFTLFRNLSGKGILSWWMYPLLVIALIVLLLAPALIKYFTYRYRMDDKGIRVKYGLFFKKNIFIPYERIQTVQQKQWFFYMPFHVVQILIETAGGGKAEADLSAVPASVAQELKDLRAGKIAELVEDPVEPLDTEQIPIEVEKNEKPLLTFQLEVKELLLMAVTSGGVFGIFLIILAFGQQFRDVIPTDFVEEQFNTIVHYGVLIIVIVILIVLLILWGIAIVTTLFQYFQFKLMKFDDHIEIEKGLLQREHTSISFERIQSVKLIESPLRQMLKLASVRVVTAGSSGDKEHSGDILILPIVKKAKALEILPQFLEDYDFPVEQLERAPKTSLRRFFFIHLIWTLPIILIVSILFFPWGLFSLVLVPIFAGIAYGAYRATGFYTTETELVMQGRAFISKQTNFMLKRRIQSVAHSQSIWMEKGNVVHFSVLLKSGQTHLNANVRYIARQDATKLYRWYQPSNK</sequence>
<feature type="transmembrane region" description="Helical" evidence="1">
    <location>
        <begin position="12"/>
        <end position="35"/>
    </location>
</feature>
<dbReference type="RefSeq" id="WP_185525962.1">
    <property type="nucleotide sequence ID" value="NZ_JAARWN010000005.1"/>
</dbReference>
<dbReference type="EMBL" id="JAARWN010000005">
    <property type="protein sequence ID" value="MBC1936247.1"/>
    <property type="molecule type" value="Genomic_DNA"/>
</dbReference>
<keyword evidence="1" id="KW-1133">Transmembrane helix</keyword>
<dbReference type="PIRSF" id="PIRSF026631">
    <property type="entry name" value="UCP026631"/>
    <property type="match status" value="1"/>
</dbReference>
<organism evidence="3 4">
    <name type="scientific">Listeria grandensis</name>
    <dbReference type="NCBI Taxonomy" id="1494963"/>
    <lineage>
        <taxon>Bacteria</taxon>
        <taxon>Bacillati</taxon>
        <taxon>Bacillota</taxon>
        <taxon>Bacilli</taxon>
        <taxon>Bacillales</taxon>
        <taxon>Listeriaceae</taxon>
        <taxon>Listeria</taxon>
    </lineage>
</organism>